<dbReference type="SUPFAM" id="SSF49879">
    <property type="entry name" value="SMAD/FHA domain"/>
    <property type="match status" value="1"/>
</dbReference>
<proteinExistence type="predicted"/>
<dbReference type="PROSITE" id="PS50006">
    <property type="entry name" value="FHA_DOMAIN"/>
    <property type="match status" value="1"/>
</dbReference>
<dbReference type="Proteomes" id="UP000308149">
    <property type="component" value="Chromosome"/>
</dbReference>
<keyword evidence="1" id="KW-1133">Transmembrane helix</keyword>
<dbReference type="CDD" id="cd00060">
    <property type="entry name" value="FHA"/>
    <property type="match status" value="1"/>
</dbReference>
<dbReference type="RefSeq" id="WP_139714782.1">
    <property type="nucleotide sequence ID" value="NZ_CP040871.1"/>
</dbReference>
<feature type="domain" description="FHA" evidence="2">
    <location>
        <begin position="136"/>
        <end position="188"/>
    </location>
</feature>
<dbReference type="KEGG" id="thes:FHQ07_00430"/>
<dbReference type="AlphaFoldDB" id="A0A5B7ZMX9"/>
<keyword evidence="1" id="KW-0472">Membrane</keyword>
<accession>A0A5B7ZMX9</accession>
<dbReference type="InterPro" id="IPR008984">
    <property type="entry name" value="SMAD_FHA_dom_sf"/>
</dbReference>
<dbReference type="Gene3D" id="2.60.200.20">
    <property type="match status" value="1"/>
</dbReference>
<evidence type="ECO:0000259" key="2">
    <source>
        <dbReference type="PROSITE" id="PS50006"/>
    </source>
</evidence>
<gene>
    <name evidence="3" type="ORF">FHQ07_00430</name>
</gene>
<sequence length="265" mass="28216">MNELRLRFSDGDQPDLVLGAGVHALGRLPTGLGPVDGEQAWLLQLCNDRRGIWMTVADELRGVHVNGRPVQHVAMLRAGDSIHVDGNELLLTAANDGRAMPQANGAPRDPIGNLRLVLRGVGGAHHGRSISLEQPRKIGRAGDADIRIEGPGIAERHATVEAVNGQAVLRDAGADVLVNGQRVRQAALHAGDQIAFDVQHRFVLEGPPPTPGPSPAARLRAAFADDADELPAPPRKSWLQRMPWLLVAAILLAAALSALLLFGTR</sequence>
<evidence type="ECO:0000313" key="3">
    <source>
        <dbReference type="EMBL" id="QDA55893.1"/>
    </source>
</evidence>
<dbReference type="EMBL" id="CP040871">
    <property type="protein sequence ID" value="QDA55893.1"/>
    <property type="molecule type" value="Genomic_DNA"/>
</dbReference>
<dbReference type="InterPro" id="IPR000253">
    <property type="entry name" value="FHA_dom"/>
</dbReference>
<reference evidence="3 4" key="1">
    <citation type="submission" date="2019-06" db="EMBL/GenBank/DDBJ databases">
        <title>Thermomonas aquatica sp. nov., isolated from an industrial wastewater treatment plant.</title>
        <authorList>
            <person name="Jeon J.H."/>
            <person name="Park D.-S."/>
        </authorList>
    </citation>
    <scope>NUCLEOTIDE SEQUENCE [LARGE SCALE GENOMIC DNA]</scope>
    <source>
        <strain evidence="3 4">SY21</strain>
    </source>
</reference>
<dbReference type="SMART" id="SM00240">
    <property type="entry name" value="FHA"/>
    <property type="match status" value="1"/>
</dbReference>
<keyword evidence="4" id="KW-1185">Reference proteome</keyword>
<organism evidence="3 4">
    <name type="scientific">Thermomonas aquatica</name>
    <dbReference type="NCBI Taxonomy" id="2202149"/>
    <lineage>
        <taxon>Bacteria</taxon>
        <taxon>Pseudomonadati</taxon>
        <taxon>Pseudomonadota</taxon>
        <taxon>Gammaproteobacteria</taxon>
        <taxon>Lysobacterales</taxon>
        <taxon>Lysobacteraceae</taxon>
        <taxon>Thermomonas</taxon>
    </lineage>
</organism>
<name>A0A5B7ZMX9_9GAMM</name>
<evidence type="ECO:0000256" key="1">
    <source>
        <dbReference type="SAM" id="Phobius"/>
    </source>
</evidence>
<keyword evidence="1" id="KW-0812">Transmembrane</keyword>
<dbReference type="OrthoDB" id="5801518at2"/>
<dbReference type="Pfam" id="PF00498">
    <property type="entry name" value="FHA"/>
    <property type="match status" value="1"/>
</dbReference>
<protein>
    <submittedName>
        <fullName evidence="3">FHA domain-containing protein</fullName>
    </submittedName>
</protein>
<evidence type="ECO:0000313" key="4">
    <source>
        <dbReference type="Proteomes" id="UP000308149"/>
    </source>
</evidence>
<feature type="transmembrane region" description="Helical" evidence="1">
    <location>
        <begin position="244"/>
        <end position="263"/>
    </location>
</feature>